<dbReference type="InterPro" id="IPR050464">
    <property type="entry name" value="Zeta_carotene_desat/Oxidored"/>
</dbReference>
<dbReference type="EMBL" id="BLPF01000001">
    <property type="protein sequence ID" value="GFJ77713.1"/>
    <property type="molecule type" value="Genomic_DNA"/>
</dbReference>
<dbReference type="InterPro" id="IPR002937">
    <property type="entry name" value="Amino_oxidase"/>
</dbReference>
<dbReference type="GO" id="GO:0016491">
    <property type="term" value="F:oxidoreductase activity"/>
    <property type="evidence" value="ECO:0007669"/>
    <property type="project" value="InterPro"/>
</dbReference>
<dbReference type="InterPro" id="IPR036188">
    <property type="entry name" value="FAD/NAD-bd_sf"/>
</dbReference>
<dbReference type="Gene3D" id="3.50.50.60">
    <property type="entry name" value="FAD/NAD(P)-binding domain"/>
    <property type="match status" value="1"/>
</dbReference>
<dbReference type="Proteomes" id="UP000482800">
    <property type="component" value="Unassembled WGS sequence"/>
</dbReference>
<proteinExistence type="predicted"/>
<organism evidence="2 3">
    <name type="scientific">Phytohabitans houttuyneae</name>
    <dbReference type="NCBI Taxonomy" id="1076126"/>
    <lineage>
        <taxon>Bacteria</taxon>
        <taxon>Bacillati</taxon>
        <taxon>Actinomycetota</taxon>
        <taxon>Actinomycetes</taxon>
        <taxon>Micromonosporales</taxon>
        <taxon>Micromonosporaceae</taxon>
    </lineage>
</organism>
<feature type="domain" description="Amine oxidase" evidence="1">
    <location>
        <begin position="31"/>
        <end position="270"/>
    </location>
</feature>
<dbReference type="AlphaFoldDB" id="A0A6V8JY87"/>
<name>A0A6V8JY87_9ACTN</name>
<dbReference type="SUPFAM" id="SSF51905">
    <property type="entry name" value="FAD/NAD(P)-binding domain"/>
    <property type="match status" value="1"/>
</dbReference>
<dbReference type="SUPFAM" id="SSF54373">
    <property type="entry name" value="FAD-linked reductases, C-terminal domain"/>
    <property type="match status" value="1"/>
</dbReference>
<keyword evidence="3" id="KW-1185">Reference proteome</keyword>
<reference evidence="2 3" key="1">
    <citation type="submission" date="2020-03" db="EMBL/GenBank/DDBJ databases">
        <title>Whole genome shotgun sequence of Phytohabitans houttuyneae NBRC 108639.</title>
        <authorList>
            <person name="Komaki H."/>
            <person name="Tamura T."/>
        </authorList>
    </citation>
    <scope>NUCLEOTIDE SEQUENCE [LARGE SCALE GENOMIC DNA]</scope>
    <source>
        <strain evidence="2 3">NBRC 108639</strain>
    </source>
</reference>
<protein>
    <recommendedName>
        <fullName evidence="1">Amine oxidase domain-containing protein</fullName>
    </recommendedName>
</protein>
<accession>A0A6V8JY87</accession>
<comment type="caution">
    <text evidence="2">The sequence shown here is derived from an EMBL/GenBank/DDBJ whole genome shotgun (WGS) entry which is preliminary data.</text>
</comment>
<dbReference type="PANTHER" id="PTHR42923">
    <property type="entry name" value="PROTOPORPHYRINOGEN OXIDASE"/>
    <property type="match status" value="1"/>
</dbReference>
<evidence type="ECO:0000313" key="3">
    <source>
        <dbReference type="Proteomes" id="UP000482800"/>
    </source>
</evidence>
<dbReference type="PANTHER" id="PTHR42923:SF3">
    <property type="entry name" value="PROTOPORPHYRINOGEN OXIDASE"/>
    <property type="match status" value="1"/>
</dbReference>
<evidence type="ECO:0000313" key="2">
    <source>
        <dbReference type="EMBL" id="GFJ77713.1"/>
    </source>
</evidence>
<sequence>MYAGRADALSLAATMPGLARAARVEHTLTGAVCAALAAAPRPPGVPVFATVAGGVSRLAAAVAEASGARIRLGAPVRELTPVPGGWRVGPDTVDAVVLALPARAAARLLGVPPPLDYASVALVTLALPAPELPALSGFLVPAQEGTLVKAATFFSTKWAHLRRDDGVALVRASVGRYGEEHRLHAGDPELVRGVHSELSTLVSSRLPEPVDARVQRWGGALPQYPVGHVERVAALRATLPPTVALAGAGYDGVGIPACVRSGEAAADDVLKGLS</sequence>
<dbReference type="Pfam" id="PF01593">
    <property type="entry name" value="Amino_oxidase"/>
    <property type="match status" value="1"/>
</dbReference>
<gene>
    <name evidence="2" type="ORF">Phou_018930</name>
</gene>
<reference evidence="2 3" key="2">
    <citation type="submission" date="2020-03" db="EMBL/GenBank/DDBJ databases">
        <authorList>
            <person name="Ichikawa N."/>
            <person name="Kimura A."/>
            <person name="Kitahashi Y."/>
            <person name="Uohara A."/>
        </authorList>
    </citation>
    <scope>NUCLEOTIDE SEQUENCE [LARGE SCALE GENOMIC DNA]</scope>
    <source>
        <strain evidence="2 3">NBRC 108639</strain>
    </source>
</reference>
<evidence type="ECO:0000259" key="1">
    <source>
        <dbReference type="Pfam" id="PF01593"/>
    </source>
</evidence>